<evidence type="ECO:0000313" key="1">
    <source>
        <dbReference type="EMBL" id="GAL19797.1"/>
    </source>
</evidence>
<accession>A0A090SK37</accession>
<dbReference type="STRING" id="990268.JCM19235_1153"/>
<reference evidence="1 2" key="1">
    <citation type="submission" date="2014-09" db="EMBL/GenBank/DDBJ databases">
        <title>Vibrio maritimus JCM 19235. (C45) whole genome shotgun sequence.</title>
        <authorList>
            <person name="Sawabe T."/>
            <person name="Meirelles P."/>
            <person name="Nakanishi M."/>
            <person name="Sayaka M."/>
            <person name="Hattori M."/>
            <person name="Ohkuma M."/>
        </authorList>
    </citation>
    <scope>NUCLEOTIDE SEQUENCE [LARGE SCALE GENOMIC DNA]</scope>
    <source>
        <strain evidence="2">JCM19235</strain>
    </source>
</reference>
<comment type="caution">
    <text evidence="1">The sequence shown here is derived from an EMBL/GenBank/DDBJ whole genome shotgun (WGS) entry which is preliminary data.</text>
</comment>
<keyword evidence="1" id="KW-0808">Transferase</keyword>
<dbReference type="EMBL" id="BBMR01000004">
    <property type="protein sequence ID" value="GAL19797.1"/>
    <property type="molecule type" value="Genomic_DNA"/>
</dbReference>
<dbReference type="Proteomes" id="UP000029228">
    <property type="component" value="Unassembled WGS sequence"/>
</dbReference>
<dbReference type="EC" id="2.5.1.10" evidence="1"/>
<sequence>MIEALKSYQTRNNEQLDAWLDRYPFQQQRLIEPCATPCFSAANVQGLF</sequence>
<keyword evidence="2" id="KW-1185">Reference proteome</keyword>
<dbReference type="GO" id="GO:0004161">
    <property type="term" value="F:dimethylallyltranstransferase activity"/>
    <property type="evidence" value="ECO:0007669"/>
    <property type="project" value="UniProtKB-EC"/>
</dbReference>
<dbReference type="AlphaFoldDB" id="A0A090SK37"/>
<gene>
    <name evidence="1" type="ORF">JCM19235_1153</name>
</gene>
<proteinExistence type="predicted"/>
<protein>
    <submittedName>
        <fullName evidence="1">Dimethylallyltransferase</fullName>
        <ecNumber evidence="1">2.5.1.1</ecNumber>
        <ecNumber evidence="1">2.5.1.10</ecNumber>
    </submittedName>
</protein>
<dbReference type="GO" id="GO:0004337">
    <property type="term" value="F:(2E,6E)-farnesyl diphosphate synthase activity"/>
    <property type="evidence" value="ECO:0007669"/>
    <property type="project" value="UniProtKB-EC"/>
</dbReference>
<dbReference type="EC" id="2.5.1.1" evidence="1"/>
<organism evidence="1 2">
    <name type="scientific">Vibrio maritimus</name>
    <dbReference type="NCBI Taxonomy" id="990268"/>
    <lineage>
        <taxon>Bacteria</taxon>
        <taxon>Pseudomonadati</taxon>
        <taxon>Pseudomonadota</taxon>
        <taxon>Gammaproteobacteria</taxon>
        <taxon>Vibrionales</taxon>
        <taxon>Vibrionaceae</taxon>
        <taxon>Vibrio</taxon>
    </lineage>
</organism>
<evidence type="ECO:0000313" key="2">
    <source>
        <dbReference type="Proteomes" id="UP000029228"/>
    </source>
</evidence>
<name>A0A090SK37_9VIBR</name>